<feature type="compositionally biased region" description="Polar residues" evidence="6">
    <location>
        <begin position="145"/>
        <end position="154"/>
    </location>
</feature>
<evidence type="ECO:0000259" key="8">
    <source>
        <dbReference type="PROSITE" id="PS51194"/>
    </source>
</evidence>
<feature type="region of interest" description="Disordered" evidence="6">
    <location>
        <begin position="300"/>
        <end position="356"/>
    </location>
</feature>
<feature type="domain" description="Helicase C-terminal" evidence="8">
    <location>
        <begin position="652"/>
        <end position="805"/>
    </location>
</feature>
<feature type="compositionally biased region" description="Polar residues" evidence="6">
    <location>
        <begin position="239"/>
        <end position="258"/>
    </location>
</feature>
<evidence type="ECO:0000313" key="9">
    <source>
        <dbReference type="EnsemblMetazoa" id="OVOC12185.1"/>
    </source>
</evidence>
<protein>
    <recommendedName>
        <fullName evidence="1">RNA helicase</fullName>
        <ecNumber evidence="1">3.6.4.13</ecNumber>
    </recommendedName>
</protein>
<organism evidence="9 10">
    <name type="scientific">Onchocerca volvulus</name>
    <dbReference type="NCBI Taxonomy" id="6282"/>
    <lineage>
        <taxon>Eukaryota</taxon>
        <taxon>Metazoa</taxon>
        <taxon>Ecdysozoa</taxon>
        <taxon>Nematoda</taxon>
        <taxon>Chromadorea</taxon>
        <taxon>Rhabditida</taxon>
        <taxon>Spirurina</taxon>
        <taxon>Spiruromorpha</taxon>
        <taxon>Filarioidea</taxon>
        <taxon>Onchocercidae</taxon>
        <taxon>Onchocerca</taxon>
    </lineage>
</organism>
<keyword evidence="2" id="KW-0547">Nucleotide-binding</keyword>
<dbReference type="Proteomes" id="UP000024404">
    <property type="component" value="Unassembled WGS sequence"/>
</dbReference>
<feature type="region of interest" description="Disordered" evidence="6">
    <location>
        <begin position="58"/>
        <end position="170"/>
    </location>
</feature>
<dbReference type="EC" id="3.6.4.13" evidence="1"/>
<keyword evidence="3" id="KW-0378">Hydrolase</keyword>
<dbReference type="Pfam" id="PF00271">
    <property type="entry name" value="Helicase_C"/>
    <property type="match status" value="1"/>
</dbReference>
<dbReference type="GO" id="GO:0016787">
    <property type="term" value="F:hydrolase activity"/>
    <property type="evidence" value="ECO:0007669"/>
    <property type="project" value="UniProtKB-KW"/>
</dbReference>
<feature type="region of interest" description="Disordered" evidence="6">
    <location>
        <begin position="214"/>
        <end position="284"/>
    </location>
</feature>
<dbReference type="InterPro" id="IPR011545">
    <property type="entry name" value="DEAD/DEAH_box_helicase_dom"/>
</dbReference>
<proteinExistence type="predicted"/>
<dbReference type="InterPro" id="IPR000629">
    <property type="entry name" value="RNA-helicase_DEAD-box_CS"/>
</dbReference>
<dbReference type="SUPFAM" id="SSF52540">
    <property type="entry name" value="P-loop containing nucleoside triphosphate hydrolases"/>
    <property type="match status" value="1"/>
</dbReference>
<evidence type="ECO:0000256" key="5">
    <source>
        <dbReference type="ARBA" id="ARBA00022840"/>
    </source>
</evidence>
<dbReference type="SMART" id="SM00490">
    <property type="entry name" value="HELICc"/>
    <property type="match status" value="1"/>
</dbReference>
<dbReference type="PROSITE" id="PS51192">
    <property type="entry name" value="HELICASE_ATP_BIND_1"/>
    <property type="match status" value="1"/>
</dbReference>
<dbReference type="Pfam" id="PF00270">
    <property type="entry name" value="DEAD"/>
    <property type="match status" value="1"/>
</dbReference>
<evidence type="ECO:0000259" key="7">
    <source>
        <dbReference type="PROSITE" id="PS51192"/>
    </source>
</evidence>
<dbReference type="GO" id="GO:0003676">
    <property type="term" value="F:nucleic acid binding"/>
    <property type="evidence" value="ECO:0007669"/>
    <property type="project" value="InterPro"/>
</dbReference>
<feature type="compositionally biased region" description="Basic and acidic residues" evidence="6">
    <location>
        <begin position="328"/>
        <end position="337"/>
    </location>
</feature>
<feature type="compositionally biased region" description="Basic and acidic residues" evidence="6">
    <location>
        <begin position="214"/>
        <end position="225"/>
    </location>
</feature>
<dbReference type="GO" id="GO:0043186">
    <property type="term" value="C:P granule"/>
    <property type="evidence" value="ECO:0007669"/>
    <property type="project" value="UniProtKB-ARBA"/>
</dbReference>
<evidence type="ECO:0000256" key="2">
    <source>
        <dbReference type="ARBA" id="ARBA00022741"/>
    </source>
</evidence>
<feature type="compositionally biased region" description="Low complexity" evidence="6">
    <location>
        <begin position="155"/>
        <end position="165"/>
    </location>
</feature>
<evidence type="ECO:0000256" key="4">
    <source>
        <dbReference type="ARBA" id="ARBA00022806"/>
    </source>
</evidence>
<dbReference type="CDD" id="cd18787">
    <property type="entry name" value="SF2_C_DEAD"/>
    <property type="match status" value="1"/>
</dbReference>
<dbReference type="InterPro" id="IPR014001">
    <property type="entry name" value="Helicase_ATP-bd"/>
</dbReference>
<evidence type="ECO:0000256" key="1">
    <source>
        <dbReference type="ARBA" id="ARBA00012552"/>
    </source>
</evidence>
<feature type="compositionally biased region" description="Polar residues" evidence="6">
    <location>
        <begin position="300"/>
        <end position="327"/>
    </location>
</feature>
<keyword evidence="5" id="KW-0067">ATP-binding</keyword>
<feature type="domain" description="Helicase ATP-binding" evidence="7">
    <location>
        <begin position="446"/>
        <end position="627"/>
    </location>
</feature>
<keyword evidence="10" id="KW-1185">Reference proteome</keyword>
<reference evidence="10" key="1">
    <citation type="submission" date="2013-10" db="EMBL/GenBank/DDBJ databases">
        <title>Genome sequencing of Onchocerca volvulus.</title>
        <authorList>
            <person name="Cotton J."/>
            <person name="Tsai J."/>
            <person name="Stanley E."/>
            <person name="Tracey A."/>
            <person name="Holroyd N."/>
            <person name="Lustigman S."/>
            <person name="Berriman M."/>
        </authorList>
    </citation>
    <scope>NUCLEOTIDE SEQUENCE</scope>
</reference>
<keyword evidence="4" id="KW-0347">Helicase</keyword>
<dbReference type="EnsemblMetazoa" id="OVOC12185.1">
    <property type="protein sequence ID" value="OVOC12185.1"/>
    <property type="gene ID" value="WBGene00248994"/>
</dbReference>
<sequence length="817" mass="91606">MSGGFGRGRIIEQHVDSSYEKGSHFARVNDYSGRNRNENSDKRDFFAARQDNFSEENNFDEYNRNNRGSKMELPGDYNQGRNYNDEERFGRDSGFSSVFNDANSRRGRNFSRGGRGGTFSGDRMDNNGYSSNHETDNEFSGFSAERSNGFSSGYGSRNGKSRGSLSSGGRGGGFGAGVNLNDGDNFGIKDRTSNFSGSRGNNYGSSGDFGDDSYDHGFGRSESRNHGFRGRNFDHGFSSGRTSDFNTTKNNFNSGSSGSDRKFGNQRGGFSSRRGDAHSFGSNYNNDDFGGFGNRINTGKTSFNTRNNGFNNEGRTGFDRSNFNSNWGDRESNDRGNQHLSDFNRNGRTTYSGRLFQHGDRPDRFSSYVPEDRSIEEMYNEDADNAKYEVDISDLDQEVTVTGVPQSQKLLKLEDWTNAGFGDLLLRNIIKKSLFPIPRRIQATVIPLIQNGWDIVGHAETGSGKTAAFVLPIINYIMNKGEPDNSNCAPVALILAPTRELVGQLYNQTRKFADGTGVTVAKAYGQYDWSKNLMELERGCNMLFATMGRLKDFVVKKKVKLHNINFFVLDEADRMLNQDSFHNDIMDLVHSPGFPSVKDRQTLLFSATFKQEVQELAAKILKENRAFVSNGKVDAANPLVEQNFIEVTSENKFDKLIELLEEDRMNNGDVVRTLVFVQRKKMADVIALNLIQKNIRSSSISGDRVQKQRDEALADFRKGNIKVLVATDVCARGIDVKDLQHVINYDMPNDRVTYVHRIGRTGRLHRGKATSFINRTEQDPALIADIVQVVREVQQIPPDFLLDIANERIGFMRESGW</sequence>
<dbReference type="PANTHER" id="PTHR47958">
    <property type="entry name" value="ATP-DEPENDENT RNA HELICASE DBP3"/>
    <property type="match status" value="1"/>
</dbReference>
<evidence type="ECO:0000256" key="3">
    <source>
        <dbReference type="ARBA" id="ARBA00022801"/>
    </source>
</evidence>
<dbReference type="PROSITE" id="PS51194">
    <property type="entry name" value="HELICASE_CTER"/>
    <property type="match status" value="1"/>
</dbReference>
<dbReference type="AlphaFoldDB" id="A0A8R1XNY1"/>
<dbReference type="InterPro" id="IPR027417">
    <property type="entry name" value="P-loop_NTPase"/>
</dbReference>
<dbReference type="GO" id="GO:0003724">
    <property type="term" value="F:RNA helicase activity"/>
    <property type="evidence" value="ECO:0007669"/>
    <property type="project" value="UniProtKB-EC"/>
</dbReference>
<dbReference type="PROSITE" id="PS00039">
    <property type="entry name" value="DEAD_ATP_HELICASE"/>
    <property type="match status" value="1"/>
</dbReference>
<feature type="compositionally biased region" description="Polar residues" evidence="6">
    <location>
        <begin position="338"/>
        <end position="352"/>
    </location>
</feature>
<dbReference type="Gene3D" id="3.40.50.300">
    <property type="entry name" value="P-loop containing nucleotide triphosphate hydrolases"/>
    <property type="match status" value="2"/>
</dbReference>
<evidence type="ECO:0000256" key="6">
    <source>
        <dbReference type="SAM" id="MobiDB-lite"/>
    </source>
</evidence>
<dbReference type="EMBL" id="CMVM020000401">
    <property type="status" value="NOT_ANNOTATED_CDS"/>
    <property type="molecule type" value="Genomic_DNA"/>
</dbReference>
<dbReference type="SMART" id="SM00487">
    <property type="entry name" value="DEXDc"/>
    <property type="match status" value="1"/>
</dbReference>
<accession>A0A8R1XNY1</accession>
<name>A0A8R1XNY1_ONCVO</name>
<reference evidence="9" key="2">
    <citation type="submission" date="2022-06" db="UniProtKB">
        <authorList>
            <consortium name="EnsemblMetazoa"/>
        </authorList>
    </citation>
    <scope>IDENTIFICATION</scope>
</reference>
<dbReference type="GO" id="GO:0005524">
    <property type="term" value="F:ATP binding"/>
    <property type="evidence" value="ECO:0007669"/>
    <property type="project" value="UniProtKB-KW"/>
</dbReference>
<dbReference type="InterPro" id="IPR001650">
    <property type="entry name" value="Helicase_C-like"/>
</dbReference>
<evidence type="ECO:0000313" key="10">
    <source>
        <dbReference type="Proteomes" id="UP000024404"/>
    </source>
</evidence>